<reference evidence="2" key="2">
    <citation type="submission" date="2022-05" db="EMBL/GenBank/DDBJ databases">
        <authorList>
            <consortium name="NCBI Pathogen Detection Project"/>
        </authorList>
    </citation>
    <scope>NUCLEOTIDE SEQUENCE</scope>
    <source>
        <strain evidence="2">CAV1698</strain>
    </source>
</reference>
<dbReference type="Proteomes" id="UP000862426">
    <property type="component" value="Unassembled WGS sequence"/>
</dbReference>
<gene>
    <name evidence="2" type="ORF">JD854_RS08245</name>
</gene>
<name>A0A9C7QKS4_CITAM</name>
<evidence type="ECO:0000256" key="1">
    <source>
        <dbReference type="SAM" id="Phobius"/>
    </source>
</evidence>
<evidence type="ECO:0000313" key="3">
    <source>
        <dbReference type="Proteomes" id="UP000862426"/>
    </source>
</evidence>
<sequence>MNDDIRTILVNAGMKEKNIRFLLKLARKKNISVSRAFFLYAWKYYAWGGALFFSMLFPATMGGVEPFIMFILCCLILAVISVFFNPFFINLVWSIKLQFKLMGKR</sequence>
<accession>A0A9C7QKS4</accession>
<feature type="transmembrane region" description="Helical" evidence="1">
    <location>
        <begin position="67"/>
        <end position="95"/>
    </location>
</feature>
<feature type="transmembrane region" description="Helical" evidence="1">
    <location>
        <begin position="37"/>
        <end position="61"/>
    </location>
</feature>
<keyword evidence="1" id="KW-0812">Transmembrane</keyword>
<protein>
    <submittedName>
        <fullName evidence="2">Uncharacterized protein</fullName>
    </submittedName>
</protein>
<evidence type="ECO:0000313" key="2">
    <source>
        <dbReference type="EMBL" id="HCD1255049.1"/>
    </source>
</evidence>
<keyword evidence="1" id="KW-0472">Membrane</keyword>
<dbReference type="EMBL" id="DACYAJ020000008">
    <property type="protein sequence ID" value="HCD1255049.1"/>
    <property type="molecule type" value="Genomic_DNA"/>
</dbReference>
<dbReference type="AlphaFoldDB" id="A0A9C7QKS4"/>
<reference evidence="2" key="1">
    <citation type="journal article" date="2018" name="Genome Biol.">
        <title>SKESA: strategic k-mer extension for scrupulous assemblies.</title>
        <authorList>
            <person name="Souvorov A."/>
            <person name="Agarwala R."/>
            <person name="Lipman D.J."/>
        </authorList>
    </citation>
    <scope>NUCLEOTIDE SEQUENCE</scope>
    <source>
        <strain evidence="2">CAV1698</strain>
    </source>
</reference>
<proteinExistence type="predicted"/>
<comment type="caution">
    <text evidence="2">The sequence shown here is derived from an EMBL/GenBank/DDBJ whole genome shotgun (WGS) entry which is preliminary data.</text>
</comment>
<organism evidence="2 3">
    <name type="scientific">Citrobacter amalonaticus</name>
    <dbReference type="NCBI Taxonomy" id="35703"/>
    <lineage>
        <taxon>Bacteria</taxon>
        <taxon>Pseudomonadati</taxon>
        <taxon>Pseudomonadota</taxon>
        <taxon>Gammaproteobacteria</taxon>
        <taxon>Enterobacterales</taxon>
        <taxon>Enterobacteriaceae</taxon>
        <taxon>Citrobacter</taxon>
    </lineage>
</organism>
<keyword evidence="1" id="KW-1133">Transmembrane helix</keyword>